<organism evidence="7">
    <name type="scientific">Schizophyllum commune (strain H4-8 / FGSC 9210)</name>
    <name type="common">Split gill fungus</name>
    <dbReference type="NCBI Taxonomy" id="578458"/>
    <lineage>
        <taxon>Eukaryota</taxon>
        <taxon>Fungi</taxon>
        <taxon>Dikarya</taxon>
        <taxon>Basidiomycota</taxon>
        <taxon>Agaricomycotina</taxon>
        <taxon>Agaricomycetes</taxon>
        <taxon>Agaricomycetidae</taxon>
        <taxon>Agaricales</taxon>
        <taxon>Schizophyllaceae</taxon>
        <taxon>Schizophyllum</taxon>
    </lineage>
</organism>
<evidence type="ECO:0000256" key="1">
    <source>
        <dbReference type="ARBA" id="ARBA00022723"/>
    </source>
</evidence>
<dbReference type="KEGG" id="scm:SCHCO_02639781"/>
<dbReference type="Proteomes" id="UP000007431">
    <property type="component" value="Unassembled WGS sequence"/>
</dbReference>
<dbReference type="GeneID" id="9597113"/>
<evidence type="ECO:0000313" key="7">
    <source>
        <dbReference type="Proteomes" id="UP000007431"/>
    </source>
</evidence>
<keyword evidence="7" id="KW-1185">Reference proteome</keyword>
<dbReference type="GO" id="GO:0008270">
    <property type="term" value="F:zinc ion binding"/>
    <property type="evidence" value="ECO:0007669"/>
    <property type="project" value="UniProtKB-KW"/>
</dbReference>
<evidence type="ECO:0000256" key="2">
    <source>
        <dbReference type="ARBA" id="ARBA00022771"/>
    </source>
</evidence>
<feature type="domain" description="MYND-type" evidence="5">
    <location>
        <begin position="435"/>
        <end position="477"/>
    </location>
</feature>
<accession>D8QGL7</accession>
<protein>
    <recommendedName>
        <fullName evidence="5">MYND-type domain-containing protein</fullName>
    </recommendedName>
</protein>
<evidence type="ECO:0000259" key="5">
    <source>
        <dbReference type="PROSITE" id="PS50865"/>
    </source>
</evidence>
<sequence length="615" mass="69116">MGCSDHHHKHCSDPHHHRNYDDVRAMRHLIEQLSGDQPFEPGENYASVLEKVKLGFDHAFRAVARDPPPGTNIYNSNHINIVCQTFGAFERGWAVAERPEGQSLAPLLRRITPRMIAWATLFHPERGQIVDPTGTRETGRELAGIIQVYLTLLESDMAHAKPLLHAHPDIVVQALELWLGFPRYIARAQAEEARGPPRPKGSSDFFNLAFGLVGILFYIQSMLAYEGNEPTAADRALFRRSLQKAGVTERVLYRQIPVQTDFLSTLNMSPIAGPQTWTKHFALLATLVKHADLQPSKIPPAVIPFVLAGAQTCLRTPDTHAGAFWAAQLVENMCAVARSNHTLVRAIAGGVFDVLCALDRVADVLYDCRALARRLAAGMAHARVLRAFRRRHPRPPAIHNIPPRQELFWRDVVQAYQAYTRRYNIHRKSEEWRGCLACYNLRGPHNRSAKVCPCGDAMFCSGSCQRMHWEERHRETCCARNGVWGLNGALSVVDLIFICSLAREHVTRSARRRIAAEMARLLKGRSSPRPERSTQQGEPAPREQFVVLCDLTDAIPNLREKVYIRGAGEGEGAHPLFSPHVVAVEVVMNLGRRRVQHVLPFVVAMDIFLPEQRKP</sequence>
<keyword evidence="3" id="KW-0862">Zinc</keyword>
<proteinExistence type="predicted"/>
<keyword evidence="1" id="KW-0479">Metal-binding</keyword>
<evidence type="ECO:0000313" key="6">
    <source>
        <dbReference type="EMBL" id="EFI92514.1"/>
    </source>
</evidence>
<evidence type="ECO:0000256" key="4">
    <source>
        <dbReference type="PROSITE-ProRule" id="PRU00134"/>
    </source>
</evidence>
<keyword evidence="2 4" id="KW-0863">Zinc-finger</keyword>
<dbReference type="EMBL" id="GL377312">
    <property type="protein sequence ID" value="EFI92514.1"/>
    <property type="molecule type" value="Genomic_DNA"/>
</dbReference>
<dbReference type="InterPro" id="IPR002893">
    <property type="entry name" value="Znf_MYND"/>
</dbReference>
<dbReference type="OrthoDB" id="5231159at2759"/>
<gene>
    <name evidence="6" type="ORF">SCHCODRAFT_237640</name>
</gene>
<reference evidence="6 7" key="1">
    <citation type="journal article" date="2010" name="Nat. Biotechnol.">
        <title>Genome sequence of the model mushroom Schizophyllum commune.</title>
        <authorList>
            <person name="Ohm R.A."/>
            <person name="de Jong J.F."/>
            <person name="Lugones L.G."/>
            <person name="Aerts A."/>
            <person name="Kothe E."/>
            <person name="Stajich J.E."/>
            <person name="de Vries R.P."/>
            <person name="Record E."/>
            <person name="Levasseur A."/>
            <person name="Baker S.E."/>
            <person name="Bartholomew K.A."/>
            <person name="Coutinho P.M."/>
            <person name="Erdmann S."/>
            <person name="Fowler T.J."/>
            <person name="Gathman A.C."/>
            <person name="Lombard V."/>
            <person name="Henrissat B."/>
            <person name="Knabe N."/>
            <person name="Kuees U."/>
            <person name="Lilly W.W."/>
            <person name="Lindquist E."/>
            <person name="Lucas S."/>
            <person name="Magnuson J.K."/>
            <person name="Piumi F."/>
            <person name="Raudaskoski M."/>
            <person name="Salamov A."/>
            <person name="Schmutz J."/>
            <person name="Schwarze F.W.M.R."/>
            <person name="vanKuyk P.A."/>
            <person name="Horton J.S."/>
            <person name="Grigoriev I.V."/>
            <person name="Woesten H.A.B."/>
        </authorList>
    </citation>
    <scope>NUCLEOTIDE SEQUENCE [LARGE SCALE GENOMIC DNA]</scope>
    <source>
        <strain evidence="7">H4-8 / FGSC 9210</strain>
    </source>
</reference>
<dbReference type="RefSeq" id="XP_003027417.1">
    <property type="nucleotide sequence ID" value="XM_003027371.1"/>
</dbReference>
<dbReference type="PROSITE" id="PS50865">
    <property type="entry name" value="ZF_MYND_2"/>
    <property type="match status" value="1"/>
</dbReference>
<dbReference type="VEuPathDB" id="FungiDB:SCHCODRAFT_02639781"/>
<name>D8QGL7_SCHCM</name>
<dbReference type="HOGENOM" id="CLU_029146_0_0_1"/>
<dbReference type="InParanoid" id="D8QGL7"/>
<dbReference type="AlphaFoldDB" id="D8QGL7"/>
<evidence type="ECO:0000256" key="3">
    <source>
        <dbReference type="ARBA" id="ARBA00022833"/>
    </source>
</evidence>